<dbReference type="PROSITE" id="PS50206">
    <property type="entry name" value="RHODANESE_3"/>
    <property type="match status" value="1"/>
</dbReference>
<keyword evidence="1" id="KW-0711">Selenium</keyword>
<dbReference type="InterPro" id="IPR058840">
    <property type="entry name" value="AAA_SelU"/>
</dbReference>
<dbReference type="Pfam" id="PF26341">
    <property type="entry name" value="AAA_SelU"/>
    <property type="match status" value="1"/>
</dbReference>
<dbReference type="STRING" id="1461694.ATO9_11010"/>
<feature type="domain" description="Rhodanese" evidence="2">
    <location>
        <begin position="19"/>
        <end position="131"/>
    </location>
</feature>
<evidence type="ECO:0000256" key="1">
    <source>
        <dbReference type="ARBA" id="ARBA00023266"/>
    </source>
</evidence>
<evidence type="ECO:0000313" key="4">
    <source>
        <dbReference type="Proteomes" id="UP000030004"/>
    </source>
</evidence>
<dbReference type="NCBIfam" id="NF008752">
    <property type="entry name" value="PRK11784.1-4"/>
    <property type="match status" value="1"/>
</dbReference>
<evidence type="ECO:0000313" key="3">
    <source>
        <dbReference type="EMBL" id="KGM49187.1"/>
    </source>
</evidence>
<gene>
    <name evidence="3" type="ORF">ATO9_11010</name>
</gene>
<name>A0A0A0EJ23_9RHOB</name>
<dbReference type="EMBL" id="AQQX01000003">
    <property type="protein sequence ID" value="KGM49187.1"/>
    <property type="molecule type" value="Genomic_DNA"/>
</dbReference>
<organism evidence="3 4">
    <name type="scientific">Pseudooceanicola atlanticus</name>
    <dbReference type="NCBI Taxonomy" id="1461694"/>
    <lineage>
        <taxon>Bacteria</taxon>
        <taxon>Pseudomonadati</taxon>
        <taxon>Pseudomonadota</taxon>
        <taxon>Alphaproteobacteria</taxon>
        <taxon>Rhodobacterales</taxon>
        <taxon>Paracoccaceae</taxon>
        <taxon>Pseudooceanicola</taxon>
    </lineage>
</organism>
<dbReference type="CDD" id="cd01520">
    <property type="entry name" value="RHOD_YbbB"/>
    <property type="match status" value="1"/>
</dbReference>
<dbReference type="GO" id="GO:0002098">
    <property type="term" value="P:tRNA wobble uridine modification"/>
    <property type="evidence" value="ECO:0007669"/>
    <property type="project" value="InterPro"/>
</dbReference>
<dbReference type="eggNOG" id="COG2603">
    <property type="taxonomic scope" value="Bacteria"/>
</dbReference>
<dbReference type="SUPFAM" id="SSF52821">
    <property type="entry name" value="Rhodanese/Cell cycle control phosphatase"/>
    <property type="match status" value="1"/>
</dbReference>
<dbReference type="AlphaFoldDB" id="A0A0A0EJ23"/>
<dbReference type="NCBIfam" id="TIGR03167">
    <property type="entry name" value="tRNA_sel_U_synt"/>
    <property type="match status" value="1"/>
</dbReference>
<dbReference type="OrthoDB" id="9808735at2"/>
<proteinExistence type="predicted"/>
<keyword evidence="4" id="KW-1185">Reference proteome</keyword>
<dbReference type="Gene3D" id="3.40.250.10">
    <property type="entry name" value="Rhodanese-like domain"/>
    <property type="match status" value="1"/>
</dbReference>
<dbReference type="PANTHER" id="PTHR30401">
    <property type="entry name" value="TRNA 2-SELENOURIDINE SYNTHASE"/>
    <property type="match status" value="1"/>
</dbReference>
<dbReference type="InterPro" id="IPR001763">
    <property type="entry name" value="Rhodanese-like_dom"/>
</dbReference>
<reference evidence="3 4" key="1">
    <citation type="journal article" date="2015" name="Antonie Van Leeuwenhoek">
        <title>Pseudooceanicola atlanticus gen. nov. sp. nov., isolated from surface seawater of the Atlantic Ocean and reclassification of Oceanicola batsensis, Oceanicola marinus, Oceanicola nitratireducens, Oceanicola nanhaiensis, Oceanicola antarcticus and Oceanicola flagellatus, as Pseudooceanicola batsensis comb. nov., Pseudooceanicola marinus comb. nov., Pseudooceanicola nitratireducens comb. nov., Pseudooceanicola nanhaiensis comb. nov., Pseudooceanicola antarcticus comb. nov., and Pseudooceanicola flagellatus comb. nov.</title>
        <authorList>
            <person name="Lai Q."/>
            <person name="Li G."/>
            <person name="Liu X."/>
            <person name="Du Y."/>
            <person name="Sun F."/>
            <person name="Shao Z."/>
        </authorList>
    </citation>
    <scope>NUCLEOTIDE SEQUENCE [LARGE SCALE GENOMIC DNA]</scope>
    <source>
        <strain evidence="3 4">22II-s11g</strain>
    </source>
</reference>
<dbReference type="Pfam" id="PF00581">
    <property type="entry name" value="Rhodanese"/>
    <property type="match status" value="1"/>
</dbReference>
<comment type="caution">
    <text evidence="3">The sequence shown here is derived from an EMBL/GenBank/DDBJ whole genome shotgun (WGS) entry which is preliminary data.</text>
</comment>
<evidence type="ECO:0000259" key="2">
    <source>
        <dbReference type="PROSITE" id="PS50206"/>
    </source>
</evidence>
<dbReference type="PANTHER" id="PTHR30401:SF0">
    <property type="entry name" value="TRNA 2-SELENOURIDINE SYNTHASE"/>
    <property type="match status" value="1"/>
</dbReference>
<dbReference type="Proteomes" id="UP000030004">
    <property type="component" value="Unassembled WGS sequence"/>
</dbReference>
<accession>A0A0A0EJ23</accession>
<dbReference type="InterPro" id="IPR036873">
    <property type="entry name" value="Rhodanese-like_dom_sf"/>
</dbReference>
<sequence>MSVPLTTLKDLAALPFDDVIDVRSPAEFAEDHMPGAISLPVLDNDERARVGTIYKQQDPFSARKIGAALVSRNAARHIEGPLADRTGGWRPLVYCWRGGQRSGSFASILQQIGWRADTVQGGYKAYRRLVVALLHDDPLPFRPILIDGNTGTAKTRLLTHLQDQGAQVIDLEGLAEHRGSLFGGLTGPQPAQKMFESRLAAALTALDPARPVYLEAESNKIGDLLIPGSLWKAMLAAPRVQISAPLDARARHLIDTYAELTAMPEAIAAIVEKLRPYHAADQIDAWQTQARNADFAPLAAELMRLHYDPRYAKSAARRSGTPTPLDLPDLSEDTLARTATQILENPPIS</sequence>
<dbReference type="GO" id="GO:0043828">
    <property type="term" value="F:tRNA 2-selenouridine synthase activity"/>
    <property type="evidence" value="ECO:0007669"/>
    <property type="project" value="InterPro"/>
</dbReference>
<dbReference type="NCBIfam" id="NF008750">
    <property type="entry name" value="PRK11784.1-2"/>
    <property type="match status" value="1"/>
</dbReference>
<dbReference type="InterPro" id="IPR017582">
    <property type="entry name" value="SelU"/>
</dbReference>
<protein>
    <submittedName>
        <fullName evidence="3">tRNA 2-selenouridine synthase</fullName>
    </submittedName>
</protein>
<dbReference type="RefSeq" id="WP_043748314.1">
    <property type="nucleotide sequence ID" value="NZ_AQQX01000003.1"/>
</dbReference>
<dbReference type="SMART" id="SM00450">
    <property type="entry name" value="RHOD"/>
    <property type="match status" value="1"/>
</dbReference>